<proteinExistence type="predicted"/>
<dbReference type="GO" id="GO:0032259">
    <property type="term" value="P:methylation"/>
    <property type="evidence" value="ECO:0007669"/>
    <property type="project" value="UniProtKB-KW"/>
</dbReference>
<dbReference type="EMBL" id="JACHIT010000001">
    <property type="protein sequence ID" value="MBB5911642.1"/>
    <property type="molecule type" value="Genomic_DNA"/>
</dbReference>
<dbReference type="Proteomes" id="UP000540412">
    <property type="component" value="Unassembled WGS sequence"/>
</dbReference>
<dbReference type="InterPro" id="IPR016874">
    <property type="entry name" value="TcmP-like"/>
</dbReference>
<dbReference type="PANTHER" id="PTHR43619">
    <property type="entry name" value="S-ADENOSYL-L-METHIONINE-DEPENDENT METHYLTRANSFERASE YKTD-RELATED"/>
    <property type="match status" value="1"/>
</dbReference>
<dbReference type="PIRSF" id="PIRSF028177">
    <property type="entry name" value="Polyketide_synth_Omtfrase_TcmP"/>
    <property type="match status" value="1"/>
</dbReference>
<dbReference type="AlphaFoldDB" id="A0A7W9UFZ5"/>
<protein>
    <submittedName>
        <fullName evidence="3">Methyltransferase (TIGR00027 family)</fullName>
    </submittedName>
</protein>
<keyword evidence="2 3" id="KW-0808">Transferase</keyword>
<dbReference type="GO" id="GO:0008168">
    <property type="term" value="F:methyltransferase activity"/>
    <property type="evidence" value="ECO:0007669"/>
    <property type="project" value="UniProtKB-KW"/>
</dbReference>
<dbReference type="Gene3D" id="3.40.50.150">
    <property type="entry name" value="Vaccinia Virus protein VP39"/>
    <property type="match status" value="1"/>
</dbReference>
<evidence type="ECO:0000313" key="4">
    <source>
        <dbReference type="Proteomes" id="UP000540412"/>
    </source>
</evidence>
<organism evidence="3 4">
    <name type="scientific">Nocardia transvalensis</name>
    <dbReference type="NCBI Taxonomy" id="37333"/>
    <lineage>
        <taxon>Bacteria</taxon>
        <taxon>Bacillati</taxon>
        <taxon>Actinomycetota</taxon>
        <taxon>Actinomycetes</taxon>
        <taxon>Mycobacteriales</taxon>
        <taxon>Nocardiaceae</taxon>
        <taxon>Nocardia</taxon>
    </lineage>
</organism>
<evidence type="ECO:0000256" key="1">
    <source>
        <dbReference type="ARBA" id="ARBA00022603"/>
    </source>
</evidence>
<keyword evidence="4" id="KW-1185">Reference proteome</keyword>
<gene>
    <name evidence="3" type="ORF">BJY24_000509</name>
</gene>
<dbReference type="InterPro" id="IPR029063">
    <property type="entry name" value="SAM-dependent_MTases_sf"/>
</dbReference>
<dbReference type="InterPro" id="IPR007213">
    <property type="entry name" value="Ppm1/Ppm2/Tcmp"/>
</dbReference>
<sequence length="272" mass="30769">MTGTVDFTGVEWTTLVTLYLRAVESRDPRSILGDTAADEALRRIDYDFGTLKMRLTAGDRYIVVLRAKQLDDWAADFLARHPAGTVVQLGCGLDSRVHRLDPAETVRWFDVDLPDVIELRRRIYPERAGSGYKMIGSSVTAPEWLVQVPSDGPTLIIAEGLLMYLTEDAVRTLLNRLIGRVPGGELIFDGVAPWVVSVSGRMPGPYGGFRMGWALRDPEQLERWNPKLRMADHIDVLSRYAQVPSTGYRTLYRVLSRIPALRRSFRVLRYTF</sequence>
<accession>A0A7W9UFZ5</accession>
<reference evidence="3 4" key="1">
    <citation type="submission" date="2020-08" db="EMBL/GenBank/DDBJ databases">
        <title>Sequencing the genomes of 1000 actinobacteria strains.</title>
        <authorList>
            <person name="Klenk H.-P."/>
        </authorList>
    </citation>
    <scope>NUCLEOTIDE SEQUENCE [LARGE SCALE GENOMIC DNA]</scope>
    <source>
        <strain evidence="3 4">DSM 43582</strain>
    </source>
</reference>
<dbReference type="SUPFAM" id="SSF53335">
    <property type="entry name" value="S-adenosyl-L-methionine-dependent methyltransferases"/>
    <property type="match status" value="1"/>
</dbReference>
<keyword evidence="1 3" id="KW-0489">Methyltransferase</keyword>
<comment type="caution">
    <text evidence="3">The sequence shown here is derived from an EMBL/GenBank/DDBJ whole genome shotgun (WGS) entry which is preliminary data.</text>
</comment>
<evidence type="ECO:0000256" key="2">
    <source>
        <dbReference type="ARBA" id="ARBA00022679"/>
    </source>
</evidence>
<dbReference type="Pfam" id="PF04072">
    <property type="entry name" value="LCM"/>
    <property type="match status" value="1"/>
</dbReference>
<dbReference type="PANTHER" id="PTHR43619:SF2">
    <property type="entry name" value="S-ADENOSYL-L-METHIONINE-DEPENDENT METHYLTRANSFERASES SUPERFAMILY PROTEIN"/>
    <property type="match status" value="1"/>
</dbReference>
<evidence type="ECO:0000313" key="3">
    <source>
        <dbReference type="EMBL" id="MBB5911642.1"/>
    </source>
</evidence>
<name>A0A7W9UFZ5_9NOCA</name>